<feature type="compositionally biased region" description="Polar residues" evidence="1">
    <location>
        <begin position="213"/>
        <end position="240"/>
    </location>
</feature>
<reference evidence="2" key="1">
    <citation type="submission" date="2021-02" db="EMBL/GenBank/DDBJ databases">
        <authorList>
            <person name="Dougan E. K."/>
            <person name="Rhodes N."/>
            <person name="Thang M."/>
            <person name="Chan C."/>
        </authorList>
    </citation>
    <scope>NUCLEOTIDE SEQUENCE</scope>
</reference>
<name>A0A812UAG7_9DINO</name>
<dbReference type="InterPro" id="IPR027417">
    <property type="entry name" value="P-loop_NTPase"/>
</dbReference>
<evidence type="ECO:0000256" key="1">
    <source>
        <dbReference type="SAM" id="MobiDB-lite"/>
    </source>
</evidence>
<dbReference type="InterPro" id="IPR001806">
    <property type="entry name" value="Small_GTPase"/>
</dbReference>
<feature type="region of interest" description="Disordered" evidence="1">
    <location>
        <begin position="148"/>
        <end position="172"/>
    </location>
</feature>
<dbReference type="GO" id="GO:0003924">
    <property type="term" value="F:GTPase activity"/>
    <property type="evidence" value="ECO:0007669"/>
    <property type="project" value="InterPro"/>
</dbReference>
<protein>
    <submittedName>
        <fullName evidence="2">Rab23 protein</fullName>
    </submittedName>
</protein>
<sequence length="655" mass="70565">MTTNDSHEDDSQRNDASVPPRYRRTLVTSFIEKKYRIPGGDVTFHLWDTPGEDDPLAIAESCCKRAKACVVAYSVEDRQSFEAAELWVVMLRGLCGPGLLLALAQCQSDRIASGNSGAPVTVAMGESLAGRLGIRMFATSASAVGAEQPKQCATSSGASEGAGGTDMTPQQRRTLRLSMSGVTGKRRLSLFGGVPIGDTELSDLLESDVMGHTTTYDSSRQPSACSNATSTTRGLPTILTTAVGDKPPASDKQSSAEESSAVPSTDNREEDQPDKTDTGQHGQQSDLNMPKPKLGMEQSIQVKKWEALAEPEPAPSPECRSTSGEIPAGGHDSPSFALSPCGMESDVKDECQGPRASVNNTPVASQTGASDAARATPTQKISHTEVVTDPDLWQAVTEGDLRKLQDLVAAGLLRSGRVVDVNRHSIFWNALAFQQIKVAAFLLHHFPPGSAQGVDISEVHPRRQDTLLHLCLYLRDFSACAAEVFQQLYLGIGHAWTKAALQAYRSRPTATQDTFLHCAAARLNFWVLRYALSSADAVYLLQHKNCSNQSALEVLMLKLSEVHRSPSPSLVQAPQEAERPFVDFGKYLPTTDGSQDSREPAFADVELEVEDSGEVCRVPAHRAILGAASSRETQRCQMSLKLPQNVCFALGTRLA</sequence>
<comment type="caution">
    <text evidence="2">The sequence shown here is derived from an EMBL/GenBank/DDBJ whole genome shotgun (WGS) entry which is preliminary data.</text>
</comment>
<feature type="region of interest" description="Disordered" evidence="1">
    <location>
        <begin position="213"/>
        <end position="292"/>
    </location>
</feature>
<feature type="compositionally biased region" description="Polar residues" evidence="1">
    <location>
        <begin position="251"/>
        <end position="265"/>
    </location>
</feature>
<dbReference type="CDD" id="cd18186">
    <property type="entry name" value="BTB_POZ_ZBTB_KLHL-like"/>
    <property type="match status" value="1"/>
</dbReference>
<dbReference type="OrthoDB" id="437289at2759"/>
<dbReference type="InterPro" id="IPR036770">
    <property type="entry name" value="Ankyrin_rpt-contain_sf"/>
</dbReference>
<dbReference type="Gene3D" id="1.25.40.20">
    <property type="entry name" value="Ankyrin repeat-containing domain"/>
    <property type="match status" value="1"/>
</dbReference>
<dbReference type="EMBL" id="CAJNJA010026921">
    <property type="protein sequence ID" value="CAE7567337.1"/>
    <property type="molecule type" value="Genomic_DNA"/>
</dbReference>
<gene>
    <name evidence="2" type="primary">Rab23</name>
    <name evidence="2" type="ORF">SNEC2469_LOCUS16518</name>
</gene>
<evidence type="ECO:0000313" key="2">
    <source>
        <dbReference type="EMBL" id="CAE7567337.1"/>
    </source>
</evidence>
<keyword evidence="3" id="KW-1185">Reference proteome</keyword>
<dbReference type="SUPFAM" id="SSF52540">
    <property type="entry name" value="P-loop containing nucleoside triphosphate hydrolases"/>
    <property type="match status" value="1"/>
</dbReference>
<dbReference type="GO" id="GO:0005525">
    <property type="term" value="F:GTP binding"/>
    <property type="evidence" value="ECO:0007669"/>
    <property type="project" value="InterPro"/>
</dbReference>
<proteinExistence type="predicted"/>
<dbReference type="Gene3D" id="3.40.50.300">
    <property type="entry name" value="P-loop containing nucleotide triphosphate hydrolases"/>
    <property type="match status" value="1"/>
</dbReference>
<feature type="region of interest" description="Disordered" evidence="1">
    <location>
        <begin position="309"/>
        <end position="382"/>
    </location>
</feature>
<dbReference type="Pfam" id="PF00071">
    <property type="entry name" value="Ras"/>
    <property type="match status" value="1"/>
</dbReference>
<dbReference type="Proteomes" id="UP000601435">
    <property type="component" value="Unassembled WGS sequence"/>
</dbReference>
<organism evidence="2 3">
    <name type="scientific">Symbiodinium necroappetens</name>
    <dbReference type="NCBI Taxonomy" id="1628268"/>
    <lineage>
        <taxon>Eukaryota</taxon>
        <taxon>Sar</taxon>
        <taxon>Alveolata</taxon>
        <taxon>Dinophyceae</taxon>
        <taxon>Suessiales</taxon>
        <taxon>Symbiodiniaceae</taxon>
        <taxon>Symbiodinium</taxon>
    </lineage>
</organism>
<feature type="compositionally biased region" description="Polar residues" evidence="1">
    <location>
        <begin position="357"/>
        <end position="369"/>
    </location>
</feature>
<evidence type="ECO:0000313" key="3">
    <source>
        <dbReference type="Proteomes" id="UP000601435"/>
    </source>
</evidence>
<dbReference type="AlphaFoldDB" id="A0A812UAG7"/>
<accession>A0A812UAG7</accession>